<sequence length="334" mass="34195">MLDLHRGRILREVARLGSMTAAARSLAYTQPAVSHHIARLEAEVGTPLVVRHGRGVRLTEAGRILVEHVEDVLARMGDAEEQIAAIAGLRAGRVRIAVFPTAAAALLPAALAGLRARAPGVAVTLMDAEPPQALAALRAGEADVAVVFNHEHLPPDRDSRFREVELCRDPIRIALPSAHPLAAGPVRLADLAEETWASGCARCREHLTWACGRAGFVPRIAFATDDHVAVQRLVAHGLAVTALPGLALGLHSEPGVTVPPAPDLGRRRIAALVPAGPRPPAVAALLDELAAVAPPGTTGGGAGGAGGAGTVEAGGAEGADDVKDAVRTGGGAGR</sequence>
<comment type="similarity">
    <text evidence="1">Belongs to the LysR transcriptional regulatory family.</text>
</comment>
<dbReference type="EMBL" id="JAGEOK010000016">
    <property type="protein sequence ID" value="MBO2440860.1"/>
    <property type="molecule type" value="Genomic_DNA"/>
</dbReference>
<dbReference type="Pfam" id="PF00126">
    <property type="entry name" value="HTH_1"/>
    <property type="match status" value="1"/>
</dbReference>
<name>A0ABS3R3N3_9ACTN</name>
<keyword evidence="2" id="KW-0805">Transcription regulation</keyword>
<dbReference type="RefSeq" id="WP_208269230.1">
    <property type="nucleotide sequence ID" value="NZ_BAAAGM010000003.1"/>
</dbReference>
<dbReference type="PRINTS" id="PR00039">
    <property type="entry name" value="HTHLYSR"/>
</dbReference>
<dbReference type="Proteomes" id="UP000666915">
    <property type="component" value="Unassembled WGS sequence"/>
</dbReference>
<feature type="region of interest" description="Disordered" evidence="5">
    <location>
        <begin position="295"/>
        <end position="334"/>
    </location>
</feature>
<proteinExistence type="inferred from homology"/>
<dbReference type="PANTHER" id="PTHR30346:SF29">
    <property type="entry name" value="LYSR SUBSTRATE-BINDING"/>
    <property type="match status" value="1"/>
</dbReference>
<dbReference type="InterPro" id="IPR000847">
    <property type="entry name" value="LysR_HTH_N"/>
</dbReference>
<feature type="domain" description="HTH lysR-type" evidence="6">
    <location>
        <begin position="2"/>
        <end position="59"/>
    </location>
</feature>
<dbReference type="InterPro" id="IPR005119">
    <property type="entry name" value="LysR_subst-bd"/>
</dbReference>
<keyword evidence="3" id="KW-0238">DNA-binding</keyword>
<protein>
    <submittedName>
        <fullName evidence="7">LysR family transcriptional regulator</fullName>
    </submittedName>
</protein>
<organism evidence="7 8">
    <name type="scientific">Actinomadura nitritigenes</name>
    <dbReference type="NCBI Taxonomy" id="134602"/>
    <lineage>
        <taxon>Bacteria</taxon>
        <taxon>Bacillati</taxon>
        <taxon>Actinomycetota</taxon>
        <taxon>Actinomycetes</taxon>
        <taxon>Streptosporangiales</taxon>
        <taxon>Thermomonosporaceae</taxon>
        <taxon>Actinomadura</taxon>
    </lineage>
</organism>
<dbReference type="Pfam" id="PF03466">
    <property type="entry name" value="LysR_substrate"/>
    <property type="match status" value="1"/>
</dbReference>
<dbReference type="Gene3D" id="1.10.10.10">
    <property type="entry name" value="Winged helix-like DNA-binding domain superfamily/Winged helix DNA-binding domain"/>
    <property type="match status" value="1"/>
</dbReference>
<feature type="compositionally biased region" description="Gly residues" evidence="5">
    <location>
        <begin position="297"/>
        <end position="309"/>
    </location>
</feature>
<dbReference type="PROSITE" id="PS50931">
    <property type="entry name" value="HTH_LYSR"/>
    <property type="match status" value="1"/>
</dbReference>
<keyword evidence="4" id="KW-0804">Transcription</keyword>
<evidence type="ECO:0000256" key="5">
    <source>
        <dbReference type="SAM" id="MobiDB-lite"/>
    </source>
</evidence>
<evidence type="ECO:0000256" key="1">
    <source>
        <dbReference type="ARBA" id="ARBA00009437"/>
    </source>
</evidence>
<accession>A0ABS3R3N3</accession>
<dbReference type="PANTHER" id="PTHR30346">
    <property type="entry name" value="TRANSCRIPTIONAL DUAL REGULATOR HCAR-RELATED"/>
    <property type="match status" value="1"/>
</dbReference>
<comment type="caution">
    <text evidence="7">The sequence shown here is derived from an EMBL/GenBank/DDBJ whole genome shotgun (WGS) entry which is preliminary data.</text>
</comment>
<dbReference type="SUPFAM" id="SSF46785">
    <property type="entry name" value="Winged helix' DNA-binding domain"/>
    <property type="match status" value="1"/>
</dbReference>
<reference evidence="7 8" key="1">
    <citation type="submission" date="2021-03" db="EMBL/GenBank/DDBJ databases">
        <authorList>
            <person name="Kanchanasin P."/>
            <person name="Saeng-In P."/>
            <person name="Phongsopitanun W."/>
            <person name="Yuki M."/>
            <person name="Kudo T."/>
            <person name="Ohkuma M."/>
            <person name="Tanasupawat S."/>
        </authorList>
    </citation>
    <scope>NUCLEOTIDE SEQUENCE [LARGE SCALE GENOMIC DNA]</scope>
    <source>
        <strain evidence="7 8">L46</strain>
    </source>
</reference>
<evidence type="ECO:0000256" key="4">
    <source>
        <dbReference type="ARBA" id="ARBA00023163"/>
    </source>
</evidence>
<dbReference type="SUPFAM" id="SSF53850">
    <property type="entry name" value="Periplasmic binding protein-like II"/>
    <property type="match status" value="1"/>
</dbReference>
<dbReference type="Gene3D" id="3.40.190.10">
    <property type="entry name" value="Periplasmic binding protein-like II"/>
    <property type="match status" value="2"/>
</dbReference>
<dbReference type="InterPro" id="IPR036390">
    <property type="entry name" value="WH_DNA-bd_sf"/>
</dbReference>
<evidence type="ECO:0000313" key="8">
    <source>
        <dbReference type="Proteomes" id="UP000666915"/>
    </source>
</evidence>
<dbReference type="InterPro" id="IPR036388">
    <property type="entry name" value="WH-like_DNA-bd_sf"/>
</dbReference>
<evidence type="ECO:0000313" key="7">
    <source>
        <dbReference type="EMBL" id="MBO2440860.1"/>
    </source>
</evidence>
<keyword evidence="8" id="KW-1185">Reference proteome</keyword>
<evidence type="ECO:0000256" key="2">
    <source>
        <dbReference type="ARBA" id="ARBA00023015"/>
    </source>
</evidence>
<gene>
    <name evidence="7" type="ORF">J4557_25365</name>
</gene>
<evidence type="ECO:0000256" key="3">
    <source>
        <dbReference type="ARBA" id="ARBA00023125"/>
    </source>
</evidence>
<evidence type="ECO:0000259" key="6">
    <source>
        <dbReference type="PROSITE" id="PS50931"/>
    </source>
</evidence>